<dbReference type="PROSITE" id="PS50097">
    <property type="entry name" value="BTB"/>
    <property type="match status" value="1"/>
</dbReference>
<gene>
    <name evidence="3" type="ORF">BDP55DRAFT_732814</name>
</gene>
<feature type="compositionally biased region" description="Polar residues" evidence="1">
    <location>
        <begin position="399"/>
        <end position="412"/>
    </location>
</feature>
<name>A0AAJ0AB66_9PEZI</name>
<feature type="compositionally biased region" description="Polar residues" evidence="1">
    <location>
        <begin position="496"/>
        <end position="506"/>
    </location>
</feature>
<feature type="domain" description="BTB" evidence="2">
    <location>
        <begin position="28"/>
        <end position="97"/>
    </location>
</feature>
<reference evidence="3" key="1">
    <citation type="submission" date="2021-06" db="EMBL/GenBank/DDBJ databases">
        <title>Comparative genomics, transcriptomics and evolutionary studies reveal genomic signatures of adaptation to plant cell wall in hemibiotrophic fungi.</title>
        <authorList>
            <consortium name="DOE Joint Genome Institute"/>
            <person name="Baroncelli R."/>
            <person name="Diaz J.F."/>
            <person name="Benocci T."/>
            <person name="Peng M."/>
            <person name="Battaglia E."/>
            <person name="Haridas S."/>
            <person name="Andreopoulos W."/>
            <person name="Labutti K."/>
            <person name="Pangilinan J."/>
            <person name="Floch G.L."/>
            <person name="Makela M.R."/>
            <person name="Henrissat B."/>
            <person name="Grigoriev I.V."/>
            <person name="Crouch J.A."/>
            <person name="De Vries R.P."/>
            <person name="Sukno S.A."/>
            <person name="Thon M.R."/>
        </authorList>
    </citation>
    <scope>NUCLEOTIDE SEQUENCE</scope>
    <source>
        <strain evidence="3">CBS 193.32</strain>
    </source>
</reference>
<evidence type="ECO:0000313" key="3">
    <source>
        <dbReference type="EMBL" id="KAK1659945.1"/>
    </source>
</evidence>
<sequence length="670" mass="73879">MPIPFRVGGEEAMKEPDLTSLWETKKDADILLTMGGSKWELHDKFMRGKSGLIDHILEMVEMKEGVRRIPLKERMFPYSALDTVLKYFYFGESLIANKTDVIDLLSLYEVSATLAVLPLQEVIASQAGTLLGEILSSSIDRIGDFYIVIEVIIAEQDDAWVPMHEEMQRAIEPHLPTLFQHDTFVNLVKQHQEFCLEILSTAVGRIETLENAGKKITSIKSTSDIDLQANAEHSTGVSKCFVEAGTQTDIPLPHSPKKSFPTATREPMVTSSTEANVPLIEPNRRSQSIPRSAEKSETDKISNSTSKDSRLTQIPQSFKFDFEVKSAAIGSVLAAIDQSDTPSLSEISRETTAHVAAPLVRPGSSISHESTHWKSCSEGDERIVPVIGTSKHIAPPTSIEPSSQTVAAPKSQSQDEKTTVVSNKHITLESALLNFCSHVQEEHLPMSTTEGSSARQTKQTAVPVMHQRSNRSYAFNGDSLPQGFQFSGDPQREQPEASNSKATTGHVQEEKTTITGVVERARREYVLSGSNVSQTEGIAAPVIPDRLGRSYTFNSESLPRSFQFSGRSQEQLSKEPNIRAPSASATSSRTHKIKAPTSCAQQSTSSFPQARATQNPSPAPSIWKADRETRKQIRKGRLIVEPPVSTETIWRRAADLLEVDRSPDVPQWAQ</sequence>
<evidence type="ECO:0000313" key="4">
    <source>
        <dbReference type="Proteomes" id="UP001224890"/>
    </source>
</evidence>
<organism evidence="3 4">
    <name type="scientific">Colletotrichum godetiae</name>
    <dbReference type="NCBI Taxonomy" id="1209918"/>
    <lineage>
        <taxon>Eukaryota</taxon>
        <taxon>Fungi</taxon>
        <taxon>Dikarya</taxon>
        <taxon>Ascomycota</taxon>
        <taxon>Pezizomycotina</taxon>
        <taxon>Sordariomycetes</taxon>
        <taxon>Hypocreomycetidae</taxon>
        <taxon>Glomerellales</taxon>
        <taxon>Glomerellaceae</taxon>
        <taxon>Colletotrichum</taxon>
        <taxon>Colletotrichum acutatum species complex</taxon>
    </lineage>
</organism>
<feature type="region of interest" description="Disordered" evidence="1">
    <location>
        <begin position="565"/>
        <end position="628"/>
    </location>
</feature>
<accession>A0AAJ0AB66</accession>
<dbReference type="Proteomes" id="UP001224890">
    <property type="component" value="Unassembled WGS sequence"/>
</dbReference>
<dbReference type="EMBL" id="JAHMHR010000054">
    <property type="protein sequence ID" value="KAK1659945.1"/>
    <property type="molecule type" value="Genomic_DNA"/>
</dbReference>
<protein>
    <recommendedName>
        <fullName evidence="2">BTB domain-containing protein</fullName>
    </recommendedName>
</protein>
<evidence type="ECO:0000259" key="2">
    <source>
        <dbReference type="PROSITE" id="PS50097"/>
    </source>
</evidence>
<feature type="region of interest" description="Disordered" evidence="1">
    <location>
        <begin position="392"/>
        <end position="419"/>
    </location>
</feature>
<feature type="region of interest" description="Disordered" evidence="1">
    <location>
        <begin position="472"/>
        <end position="512"/>
    </location>
</feature>
<feature type="compositionally biased region" description="Polar residues" evidence="1">
    <location>
        <begin position="301"/>
        <end position="310"/>
    </location>
</feature>
<dbReference type="InterPro" id="IPR000210">
    <property type="entry name" value="BTB/POZ_dom"/>
</dbReference>
<comment type="caution">
    <text evidence="3">The sequence shown here is derived from an EMBL/GenBank/DDBJ whole genome shotgun (WGS) entry which is preliminary data.</text>
</comment>
<dbReference type="GeneID" id="85464520"/>
<evidence type="ECO:0000256" key="1">
    <source>
        <dbReference type="SAM" id="MobiDB-lite"/>
    </source>
</evidence>
<proteinExistence type="predicted"/>
<dbReference type="RefSeq" id="XP_060424709.1">
    <property type="nucleotide sequence ID" value="XM_060579994.1"/>
</dbReference>
<feature type="compositionally biased region" description="Low complexity" evidence="1">
    <location>
        <begin position="579"/>
        <end position="588"/>
    </location>
</feature>
<feature type="compositionally biased region" description="Polar residues" evidence="1">
    <location>
        <begin position="598"/>
        <end position="616"/>
    </location>
</feature>
<feature type="region of interest" description="Disordered" evidence="1">
    <location>
        <begin position="248"/>
        <end position="310"/>
    </location>
</feature>
<dbReference type="AlphaFoldDB" id="A0AAJ0AB66"/>
<keyword evidence="4" id="KW-1185">Reference proteome</keyword>